<feature type="region of interest" description="Disordered" evidence="1">
    <location>
        <begin position="15"/>
        <end position="38"/>
    </location>
</feature>
<evidence type="ECO:0000313" key="3">
    <source>
        <dbReference type="Proteomes" id="UP001501563"/>
    </source>
</evidence>
<proteinExistence type="predicted"/>
<comment type="caution">
    <text evidence="2">The sequence shown here is derived from an EMBL/GenBank/DDBJ whole genome shotgun (WGS) entry which is preliminary data.</text>
</comment>
<protein>
    <submittedName>
        <fullName evidence="2">Uncharacterized protein</fullName>
    </submittedName>
</protein>
<evidence type="ECO:0000256" key="1">
    <source>
        <dbReference type="SAM" id="MobiDB-lite"/>
    </source>
</evidence>
<dbReference type="RefSeq" id="WP_345548123.1">
    <property type="nucleotide sequence ID" value="NZ_BAAAZA010000006.1"/>
</dbReference>
<gene>
    <name evidence="2" type="ORF">GCM10022207_26990</name>
</gene>
<name>A0ABP7K0J6_9ACTN</name>
<evidence type="ECO:0000313" key="2">
    <source>
        <dbReference type="EMBL" id="GAA3861840.1"/>
    </source>
</evidence>
<keyword evidence="3" id="KW-1185">Reference proteome</keyword>
<accession>A0ABP7K0J6</accession>
<reference evidence="3" key="1">
    <citation type="journal article" date="2019" name="Int. J. Syst. Evol. Microbiol.">
        <title>The Global Catalogue of Microorganisms (GCM) 10K type strain sequencing project: providing services to taxonomists for standard genome sequencing and annotation.</title>
        <authorList>
            <consortium name="The Broad Institute Genomics Platform"/>
            <consortium name="The Broad Institute Genome Sequencing Center for Infectious Disease"/>
            <person name="Wu L."/>
            <person name="Ma J."/>
        </authorList>
    </citation>
    <scope>NUCLEOTIDE SEQUENCE [LARGE SCALE GENOMIC DNA]</scope>
    <source>
        <strain evidence="3">JCM 16578</strain>
    </source>
</reference>
<organism evidence="2 3">
    <name type="scientific">Streptomyces lannensis</name>
    <dbReference type="NCBI Taxonomy" id="766498"/>
    <lineage>
        <taxon>Bacteria</taxon>
        <taxon>Bacillati</taxon>
        <taxon>Actinomycetota</taxon>
        <taxon>Actinomycetes</taxon>
        <taxon>Kitasatosporales</taxon>
        <taxon>Streptomycetaceae</taxon>
        <taxon>Streptomyces</taxon>
    </lineage>
</organism>
<dbReference type="Proteomes" id="UP001501563">
    <property type="component" value="Unassembled WGS sequence"/>
</dbReference>
<sequence length="87" mass="8728">MTGLAHLLALGRAARRAGERPAFVPAASTGPVPQRVAAPPVVPRAPCRAAPWIAEVLVICATVPAAPATGAVGIHQEVEVAQGEAGH</sequence>
<dbReference type="EMBL" id="BAAAZA010000006">
    <property type="protein sequence ID" value="GAA3861840.1"/>
    <property type="molecule type" value="Genomic_DNA"/>
</dbReference>